<dbReference type="AlphaFoldDB" id="A0A7Y9XIA4"/>
<dbReference type="RefSeq" id="WP_179537697.1">
    <property type="nucleotide sequence ID" value="NZ_JACBYV010000001.1"/>
</dbReference>
<reference evidence="1 2" key="1">
    <citation type="submission" date="2020-07" db="EMBL/GenBank/DDBJ databases">
        <title>Genomic analyses of the natural microbiome of Caenorhabditis elegans.</title>
        <authorList>
            <person name="Samuel B."/>
        </authorList>
    </citation>
    <scope>NUCLEOTIDE SEQUENCE [LARGE SCALE GENOMIC DNA]</scope>
    <source>
        <strain evidence="1 2">BIGb0408</strain>
    </source>
</reference>
<dbReference type="EMBL" id="JACBYV010000001">
    <property type="protein sequence ID" value="NYH71898.1"/>
    <property type="molecule type" value="Genomic_DNA"/>
</dbReference>
<comment type="caution">
    <text evidence="1">The sequence shown here is derived from an EMBL/GenBank/DDBJ whole genome shotgun (WGS) entry which is preliminary data.</text>
</comment>
<keyword evidence="2" id="KW-1185">Reference proteome</keyword>
<accession>A0A7Y9XIA4</accession>
<sequence>MIKTLCLDAIYALYNFFNPIVEQRPTESPFLLTIELTNPLTMESLTITGTPCFENKDALEIREVDTSLEIRAM</sequence>
<proteinExistence type="predicted"/>
<dbReference type="Proteomes" id="UP000578688">
    <property type="component" value="Unassembled WGS sequence"/>
</dbReference>
<protein>
    <submittedName>
        <fullName evidence="1">Uncharacterized protein</fullName>
    </submittedName>
</protein>
<evidence type="ECO:0000313" key="1">
    <source>
        <dbReference type="EMBL" id="NYH71898.1"/>
    </source>
</evidence>
<evidence type="ECO:0000313" key="2">
    <source>
        <dbReference type="Proteomes" id="UP000578688"/>
    </source>
</evidence>
<gene>
    <name evidence="1" type="ORF">FHR27_000508</name>
</gene>
<organism evidence="1 2">
    <name type="scientific">Phytopseudomonas flavescens</name>
    <dbReference type="NCBI Taxonomy" id="29435"/>
    <lineage>
        <taxon>Bacteria</taxon>
        <taxon>Pseudomonadati</taxon>
        <taxon>Pseudomonadota</taxon>
        <taxon>Gammaproteobacteria</taxon>
        <taxon>Pseudomonadales</taxon>
        <taxon>Pseudomonadaceae</taxon>
        <taxon>Phytopseudomonas</taxon>
    </lineage>
</organism>
<name>A0A7Y9XIA4_9GAMM</name>